<feature type="compositionally biased region" description="Basic and acidic residues" evidence="1">
    <location>
        <begin position="117"/>
        <end position="133"/>
    </location>
</feature>
<protein>
    <submittedName>
        <fullName evidence="2">Uncharacterized protein</fullName>
    </submittedName>
</protein>
<dbReference type="GO" id="GO:0007018">
    <property type="term" value="P:microtubule-based movement"/>
    <property type="evidence" value="ECO:0007669"/>
    <property type="project" value="InterPro"/>
</dbReference>
<dbReference type="PANTHER" id="PTHR45703:SF36">
    <property type="entry name" value="DYNEIN HEAVY CHAIN, CYTOPLASMIC"/>
    <property type="match status" value="1"/>
</dbReference>
<name>A0AA36HKG8_9DINO</name>
<evidence type="ECO:0000313" key="3">
    <source>
        <dbReference type="Proteomes" id="UP001178507"/>
    </source>
</evidence>
<dbReference type="InterPro" id="IPR026983">
    <property type="entry name" value="DHC"/>
</dbReference>
<dbReference type="GO" id="GO:0045505">
    <property type="term" value="F:dynein intermediate chain binding"/>
    <property type="evidence" value="ECO:0007669"/>
    <property type="project" value="InterPro"/>
</dbReference>
<dbReference type="EMBL" id="CAUJNA010000039">
    <property type="protein sequence ID" value="CAJ1370841.1"/>
    <property type="molecule type" value="Genomic_DNA"/>
</dbReference>
<evidence type="ECO:0000313" key="2">
    <source>
        <dbReference type="EMBL" id="CAJ1370841.1"/>
    </source>
</evidence>
<evidence type="ECO:0000256" key="1">
    <source>
        <dbReference type="SAM" id="MobiDB-lite"/>
    </source>
</evidence>
<gene>
    <name evidence="2" type="ORF">EVOR1521_LOCUS1312</name>
</gene>
<feature type="region of interest" description="Disordered" evidence="1">
    <location>
        <begin position="1"/>
        <end position="21"/>
    </location>
</feature>
<sequence>MRVESAPAGDPQAVPTHGDLRQLRELRATLRRESLERRRLEECLQPMLRRLGDVEAEAARLGGDLRDTAIQREELQRQISERHQSVAKLQQMCRKEQETRRRLDSGLLLCRKQKQELEDQQLKRPKAQEDSDLRLVPSSSPPSLSHLETSSPCSSAGAGAAASDEEAAPPSEEGASGLEPLEAMPFEKDVTSAREKGHIERDGEAMCRNEDATKAQEVAIPSISQRDLSELKALKKPPVPVRMLMEICCMLFGIPPEKHLNNGAKKFIYDYWEPARRFLLSDSFFLPKIRALTPSQVSAAQRARIRRYFQVPDFTAERVRNCSKAALELYCWVRSLVTCKSPASDEQKA</sequence>
<dbReference type="Gene3D" id="1.20.920.60">
    <property type="match status" value="1"/>
</dbReference>
<feature type="region of interest" description="Disordered" evidence="1">
    <location>
        <begin position="117"/>
        <end position="183"/>
    </location>
</feature>
<dbReference type="AlphaFoldDB" id="A0AA36HKG8"/>
<organism evidence="2 3">
    <name type="scientific">Effrenium voratum</name>
    <dbReference type="NCBI Taxonomy" id="2562239"/>
    <lineage>
        <taxon>Eukaryota</taxon>
        <taxon>Sar</taxon>
        <taxon>Alveolata</taxon>
        <taxon>Dinophyceae</taxon>
        <taxon>Suessiales</taxon>
        <taxon>Symbiodiniaceae</taxon>
        <taxon>Effrenium</taxon>
    </lineage>
</organism>
<dbReference type="GO" id="GO:0051959">
    <property type="term" value="F:dynein light intermediate chain binding"/>
    <property type="evidence" value="ECO:0007669"/>
    <property type="project" value="InterPro"/>
</dbReference>
<reference evidence="2" key="1">
    <citation type="submission" date="2023-08" db="EMBL/GenBank/DDBJ databases">
        <authorList>
            <person name="Chen Y."/>
            <person name="Shah S."/>
            <person name="Dougan E. K."/>
            <person name="Thang M."/>
            <person name="Chan C."/>
        </authorList>
    </citation>
    <scope>NUCLEOTIDE SEQUENCE</scope>
</reference>
<keyword evidence="3" id="KW-1185">Reference proteome</keyword>
<feature type="compositionally biased region" description="Low complexity" evidence="1">
    <location>
        <begin position="134"/>
        <end position="177"/>
    </location>
</feature>
<comment type="caution">
    <text evidence="2">The sequence shown here is derived from an EMBL/GenBank/DDBJ whole genome shotgun (WGS) entry which is preliminary data.</text>
</comment>
<proteinExistence type="predicted"/>
<dbReference type="PANTHER" id="PTHR45703">
    <property type="entry name" value="DYNEIN HEAVY CHAIN"/>
    <property type="match status" value="1"/>
</dbReference>
<dbReference type="GO" id="GO:0030286">
    <property type="term" value="C:dynein complex"/>
    <property type="evidence" value="ECO:0007669"/>
    <property type="project" value="InterPro"/>
</dbReference>
<accession>A0AA36HKG8</accession>
<dbReference type="Proteomes" id="UP001178507">
    <property type="component" value="Unassembled WGS sequence"/>
</dbReference>